<keyword evidence="2" id="KW-1185">Reference proteome</keyword>
<reference evidence="1" key="1">
    <citation type="submission" date="2020-01" db="EMBL/GenBank/DDBJ databases">
        <authorList>
            <person name="Seo Y.L."/>
        </authorList>
    </citation>
    <scope>NUCLEOTIDE SEQUENCE</scope>
    <source>
        <strain evidence="1">R11</strain>
    </source>
</reference>
<gene>
    <name evidence="1" type="ORF">GSY63_21545</name>
</gene>
<reference evidence="1" key="2">
    <citation type="submission" date="2020-10" db="EMBL/GenBank/DDBJ databases">
        <title>Mucilaginibacter sp. nov., isolated from soil.</title>
        <authorList>
            <person name="Jeon C.O."/>
        </authorList>
    </citation>
    <scope>NUCLEOTIDE SEQUENCE</scope>
    <source>
        <strain evidence="1">R11</strain>
    </source>
</reference>
<organism evidence="1 2">
    <name type="scientific">Mucilaginibacter agri</name>
    <dbReference type="NCBI Taxonomy" id="2695265"/>
    <lineage>
        <taxon>Bacteria</taxon>
        <taxon>Pseudomonadati</taxon>
        <taxon>Bacteroidota</taxon>
        <taxon>Sphingobacteriia</taxon>
        <taxon>Sphingobacteriales</taxon>
        <taxon>Sphingobacteriaceae</taxon>
        <taxon>Mucilaginibacter</taxon>
    </lineage>
</organism>
<evidence type="ECO:0000313" key="2">
    <source>
        <dbReference type="Proteomes" id="UP000638732"/>
    </source>
</evidence>
<proteinExistence type="predicted"/>
<dbReference type="EMBL" id="WWEO01000045">
    <property type="protein sequence ID" value="NCD71962.1"/>
    <property type="molecule type" value="Genomic_DNA"/>
</dbReference>
<comment type="caution">
    <text evidence="1">The sequence shown here is derived from an EMBL/GenBank/DDBJ whole genome shotgun (WGS) entry which is preliminary data.</text>
</comment>
<accession>A0A966DVZ4</accession>
<sequence length="104" mass="11910">MKIVRVHYTTTAEFAPKNQANIAAIVAELKDLNHHGIKYGAWLLPDGKTFMHFDQFESEEAHNILTSLNSFKKFDEDLWASKLEVEPQLELLSLVASTEDFFVK</sequence>
<dbReference type="AlphaFoldDB" id="A0A966DVZ4"/>
<evidence type="ECO:0000313" key="1">
    <source>
        <dbReference type="EMBL" id="NCD71962.1"/>
    </source>
</evidence>
<dbReference type="Proteomes" id="UP000638732">
    <property type="component" value="Unassembled WGS sequence"/>
</dbReference>
<protein>
    <submittedName>
        <fullName evidence="1">Uncharacterized protein</fullName>
    </submittedName>
</protein>
<dbReference type="RefSeq" id="WP_166587935.1">
    <property type="nucleotide sequence ID" value="NZ_WWEO01000045.1"/>
</dbReference>
<name>A0A966DVZ4_9SPHI</name>